<accession>A0A8X8CIY3</accession>
<protein>
    <submittedName>
        <fullName evidence="1">Uncharacterized protein</fullName>
    </submittedName>
</protein>
<comment type="caution">
    <text evidence="1">The sequence shown here is derived from an EMBL/GenBank/DDBJ whole genome shotgun (WGS) entry which is preliminary data.</text>
</comment>
<proteinExistence type="predicted"/>
<dbReference type="OrthoDB" id="1751329at2759"/>
<evidence type="ECO:0000313" key="2">
    <source>
        <dbReference type="Proteomes" id="UP000886885"/>
    </source>
</evidence>
<sequence>MTEYKSVKEQLLEYYMAQDHTEWTNTVIKVLSCEDPEIEKAPEVFEELNVIVAIPRYQNLNVEIDEDVSDNIDPAQAESSAQGGSYRSGTSRFQRVNVPDDYTPERKYAVDILDVDCVDTKERRHLKGLNDEPKEMSQQDKPKFCPQKKKTCKCWICQQIGHMSYEWPNTNSKAQTKAFEEIFLEEALEQYNLAPLETFSDVSSDEELFYLESDSELEIEYDNSTTSTDTSDQE</sequence>
<evidence type="ECO:0000313" key="1">
    <source>
        <dbReference type="EMBL" id="KAG6764631.1"/>
    </source>
</evidence>
<gene>
    <name evidence="1" type="ORF">POTOM_032110</name>
</gene>
<organism evidence="1 2">
    <name type="scientific">Populus tomentosa</name>
    <name type="common">Chinese white poplar</name>
    <dbReference type="NCBI Taxonomy" id="118781"/>
    <lineage>
        <taxon>Eukaryota</taxon>
        <taxon>Viridiplantae</taxon>
        <taxon>Streptophyta</taxon>
        <taxon>Embryophyta</taxon>
        <taxon>Tracheophyta</taxon>
        <taxon>Spermatophyta</taxon>
        <taxon>Magnoliopsida</taxon>
        <taxon>eudicotyledons</taxon>
        <taxon>Gunneridae</taxon>
        <taxon>Pentapetalae</taxon>
        <taxon>rosids</taxon>
        <taxon>fabids</taxon>
        <taxon>Malpighiales</taxon>
        <taxon>Salicaceae</taxon>
        <taxon>Saliceae</taxon>
        <taxon>Populus</taxon>
    </lineage>
</organism>
<dbReference type="AlphaFoldDB" id="A0A8X8CIY3"/>
<name>A0A8X8CIY3_POPTO</name>
<reference evidence="1" key="1">
    <citation type="journal article" date="2020" name="bioRxiv">
        <title>Hybrid origin of Populus tomentosa Carr. identified through genome sequencing and phylogenomic analysis.</title>
        <authorList>
            <person name="An X."/>
            <person name="Gao K."/>
            <person name="Chen Z."/>
            <person name="Li J."/>
            <person name="Yang X."/>
            <person name="Yang X."/>
            <person name="Zhou J."/>
            <person name="Guo T."/>
            <person name="Zhao T."/>
            <person name="Huang S."/>
            <person name="Miao D."/>
            <person name="Khan W.U."/>
            <person name="Rao P."/>
            <person name="Ye M."/>
            <person name="Lei B."/>
            <person name="Liao W."/>
            <person name="Wang J."/>
            <person name="Ji L."/>
            <person name="Li Y."/>
            <person name="Guo B."/>
            <person name="Mustafa N.S."/>
            <person name="Li S."/>
            <person name="Yun Q."/>
            <person name="Keller S.R."/>
            <person name="Mao J."/>
            <person name="Zhang R."/>
            <person name="Strauss S.H."/>
        </authorList>
    </citation>
    <scope>NUCLEOTIDE SEQUENCE</scope>
    <source>
        <strain evidence="1">GM15</strain>
        <tissue evidence="1">Leaf</tissue>
    </source>
</reference>
<keyword evidence="2" id="KW-1185">Reference proteome</keyword>
<dbReference type="Proteomes" id="UP000886885">
    <property type="component" value="Chromosome 8D"/>
</dbReference>
<dbReference type="EMBL" id="JAAWWB010000016">
    <property type="protein sequence ID" value="KAG6764631.1"/>
    <property type="molecule type" value="Genomic_DNA"/>
</dbReference>